<proteinExistence type="predicted"/>
<keyword evidence="3" id="KW-1185">Reference proteome</keyword>
<organism evidence="2 3">
    <name type="scientific">Pseudoclavibacter terrae</name>
    <dbReference type="NCBI Taxonomy" id="1530195"/>
    <lineage>
        <taxon>Bacteria</taxon>
        <taxon>Bacillati</taxon>
        <taxon>Actinomycetota</taxon>
        <taxon>Actinomycetes</taxon>
        <taxon>Micrococcales</taxon>
        <taxon>Microbacteriaceae</taxon>
        <taxon>Pseudoclavibacter</taxon>
    </lineage>
</organism>
<gene>
    <name evidence="2" type="ORF">F8O03_06100</name>
</gene>
<dbReference type="GO" id="GO:0008233">
    <property type="term" value="F:peptidase activity"/>
    <property type="evidence" value="ECO:0007669"/>
    <property type="project" value="InterPro"/>
</dbReference>
<dbReference type="SUPFAM" id="SSF55166">
    <property type="entry name" value="Hedgehog/DD-peptidase"/>
    <property type="match status" value="1"/>
</dbReference>
<protein>
    <recommendedName>
        <fullName evidence="1">D-alanyl-D-alanine carboxypeptidase-like core domain-containing protein</fullName>
    </recommendedName>
</protein>
<dbReference type="Proteomes" id="UP000490386">
    <property type="component" value="Unassembled WGS sequence"/>
</dbReference>
<name>A0A7J5B6Q3_9MICO</name>
<reference evidence="2 3" key="1">
    <citation type="submission" date="2019-09" db="EMBL/GenBank/DDBJ databases">
        <title>Phylogeny of genus Pseudoclavibacter and closely related genus.</title>
        <authorList>
            <person name="Li Y."/>
        </authorList>
    </citation>
    <scope>NUCLEOTIDE SEQUENCE [LARGE SCALE GENOMIC DNA]</scope>
    <source>
        <strain evidence="2 3">THG-MD12</strain>
    </source>
</reference>
<evidence type="ECO:0000259" key="1">
    <source>
        <dbReference type="Pfam" id="PF02557"/>
    </source>
</evidence>
<sequence length="290" mass="32079">MVAVDIGFPNGDPRNATGSAFGYKLRDEAAGAFLTLADEYREAWGEDPRIVEAMRSLEEQLRLYNGYAAGKPGFNLAAKPVWRNGQWYGTSLHGAGLSTDLGWPLNSSLTAQHAWFATNAPRFGWEWTGRNFSQVEAWHFDYTGVNVTAAQRAAYISRGLGQINQEGFLMALSEAQQKTILENSESIAKSVAKLEQLIGNASSIRAFNTGKTIEVVNVNTGRQVHVPNVTYSQMYHDYDLFVGSATNVPLHILAHFRDLMDKLGRRDVSDEELQRVADKLHELIAAEAKG</sequence>
<evidence type="ECO:0000313" key="2">
    <source>
        <dbReference type="EMBL" id="KAB1639879.1"/>
    </source>
</evidence>
<dbReference type="GO" id="GO:0006508">
    <property type="term" value="P:proteolysis"/>
    <property type="evidence" value="ECO:0007669"/>
    <property type="project" value="InterPro"/>
</dbReference>
<dbReference type="RefSeq" id="WP_151423020.1">
    <property type="nucleotide sequence ID" value="NZ_WBJX01000001.1"/>
</dbReference>
<dbReference type="OrthoDB" id="177147at2"/>
<feature type="domain" description="D-alanyl-D-alanine carboxypeptidase-like core" evidence="1">
    <location>
        <begin position="24"/>
        <end position="144"/>
    </location>
</feature>
<accession>A0A7J5B6Q3</accession>
<dbReference type="AlphaFoldDB" id="A0A7J5B6Q3"/>
<comment type="caution">
    <text evidence="2">The sequence shown here is derived from an EMBL/GenBank/DDBJ whole genome shotgun (WGS) entry which is preliminary data.</text>
</comment>
<dbReference type="InterPro" id="IPR003709">
    <property type="entry name" value="VanY-like_core_dom"/>
</dbReference>
<dbReference type="InterPro" id="IPR009045">
    <property type="entry name" value="Zn_M74/Hedgehog-like"/>
</dbReference>
<evidence type="ECO:0000313" key="3">
    <source>
        <dbReference type="Proteomes" id="UP000490386"/>
    </source>
</evidence>
<dbReference type="EMBL" id="WBJX01000001">
    <property type="protein sequence ID" value="KAB1639879.1"/>
    <property type="molecule type" value="Genomic_DNA"/>
</dbReference>
<dbReference type="Gene3D" id="3.30.1380.10">
    <property type="match status" value="1"/>
</dbReference>
<dbReference type="CDD" id="cd14814">
    <property type="entry name" value="Peptidase_M15"/>
    <property type="match status" value="1"/>
</dbReference>
<dbReference type="Pfam" id="PF02557">
    <property type="entry name" value="VanY"/>
    <property type="match status" value="1"/>
</dbReference>